<dbReference type="EMBL" id="VUJX02000002">
    <property type="protein sequence ID" value="KAL0940688.1"/>
    <property type="molecule type" value="Genomic_DNA"/>
</dbReference>
<evidence type="ECO:0000313" key="2">
    <source>
        <dbReference type="Proteomes" id="UP000805649"/>
    </source>
</evidence>
<proteinExistence type="predicted"/>
<keyword evidence="2" id="KW-1185">Reference proteome</keyword>
<sequence>MRPFAFLVAALTVAPGVLAVDQMKSVIIWTDKTSITDAMIDSAKQAILDAGGQITHTYSMTELFRGFAAVTPVKVLESVKALGGEGMNVDEDQIVSG</sequence>
<accession>A0ACC3Z9A0</accession>
<protein>
    <submittedName>
        <fullName evidence="1">Uncharacterized protein</fullName>
    </submittedName>
</protein>
<comment type="caution">
    <text evidence="1">The sequence shown here is derived from an EMBL/GenBank/DDBJ whole genome shotgun (WGS) entry which is preliminary data.</text>
</comment>
<dbReference type="Proteomes" id="UP000805649">
    <property type="component" value="Unassembled WGS sequence"/>
</dbReference>
<name>A0ACC3Z9A0_COLTU</name>
<organism evidence="1 2">
    <name type="scientific">Colletotrichum truncatum</name>
    <name type="common">Anthracnose fungus</name>
    <name type="synonym">Colletotrichum capsici</name>
    <dbReference type="NCBI Taxonomy" id="5467"/>
    <lineage>
        <taxon>Eukaryota</taxon>
        <taxon>Fungi</taxon>
        <taxon>Dikarya</taxon>
        <taxon>Ascomycota</taxon>
        <taxon>Pezizomycotina</taxon>
        <taxon>Sordariomycetes</taxon>
        <taxon>Hypocreomycetidae</taxon>
        <taxon>Glomerellales</taxon>
        <taxon>Glomerellaceae</taxon>
        <taxon>Colletotrichum</taxon>
        <taxon>Colletotrichum truncatum species complex</taxon>
    </lineage>
</organism>
<gene>
    <name evidence="1" type="ORF">CTRU02_203451</name>
</gene>
<reference evidence="1 2" key="1">
    <citation type="journal article" date="2020" name="Phytopathology">
        <title>Genome Sequence Resources of Colletotrichum truncatum, C. plurivorum, C. musicola, and C. sojae: Four Species Pathogenic to Soybean (Glycine max).</title>
        <authorList>
            <person name="Rogerio F."/>
            <person name="Boufleur T.R."/>
            <person name="Ciampi-Guillardi M."/>
            <person name="Sukno S.A."/>
            <person name="Thon M.R."/>
            <person name="Massola Junior N.S."/>
            <person name="Baroncelli R."/>
        </authorList>
    </citation>
    <scope>NUCLEOTIDE SEQUENCE [LARGE SCALE GENOMIC DNA]</scope>
    <source>
        <strain evidence="1 2">CMES1059</strain>
    </source>
</reference>
<evidence type="ECO:0000313" key="1">
    <source>
        <dbReference type="EMBL" id="KAL0940688.1"/>
    </source>
</evidence>